<dbReference type="AlphaFoldDB" id="A0A2D0N8W7"/>
<reference evidence="8 9" key="1">
    <citation type="submission" date="2017-10" db="EMBL/GenBank/DDBJ databases">
        <title>The draft genome sequence of Lewinella nigricans NBRC 102662.</title>
        <authorList>
            <person name="Wang K."/>
        </authorList>
    </citation>
    <scope>NUCLEOTIDE SEQUENCE [LARGE SCALE GENOMIC DNA]</scope>
    <source>
        <strain evidence="8 9">NBRC 102662</strain>
    </source>
</reference>
<dbReference type="Gene3D" id="3.60.20.10">
    <property type="entry name" value="Glutamine Phosphoribosylpyrophosphate, subunit 1, domain 1"/>
    <property type="match status" value="1"/>
</dbReference>
<proteinExistence type="inferred from homology"/>
<gene>
    <name evidence="8" type="ORF">CRP01_20180</name>
</gene>
<dbReference type="GO" id="GO:0017000">
    <property type="term" value="P:antibiotic biosynthetic process"/>
    <property type="evidence" value="ECO:0007669"/>
    <property type="project" value="InterPro"/>
</dbReference>
<dbReference type="InterPro" id="IPR023343">
    <property type="entry name" value="Penicillin_amidase_dom1"/>
</dbReference>
<dbReference type="Proteomes" id="UP000223913">
    <property type="component" value="Unassembled WGS sequence"/>
</dbReference>
<organism evidence="8 9">
    <name type="scientific">Flavilitoribacter nigricans (strain ATCC 23147 / DSM 23189 / NBRC 102662 / NCIMB 1420 / SS-2)</name>
    <name type="common">Lewinella nigricans</name>
    <dbReference type="NCBI Taxonomy" id="1122177"/>
    <lineage>
        <taxon>Bacteria</taxon>
        <taxon>Pseudomonadati</taxon>
        <taxon>Bacteroidota</taxon>
        <taxon>Saprospiria</taxon>
        <taxon>Saprospirales</taxon>
        <taxon>Lewinellaceae</taxon>
        <taxon>Flavilitoribacter</taxon>
    </lineage>
</organism>
<evidence type="ECO:0000256" key="3">
    <source>
        <dbReference type="ARBA" id="ARBA00022801"/>
    </source>
</evidence>
<keyword evidence="4" id="KW-0865">Zymogen</keyword>
<dbReference type="EMBL" id="PDUD01000024">
    <property type="protein sequence ID" value="PHN04830.1"/>
    <property type="molecule type" value="Genomic_DNA"/>
</dbReference>
<evidence type="ECO:0000313" key="8">
    <source>
        <dbReference type="EMBL" id="PHN04830.1"/>
    </source>
</evidence>
<dbReference type="Gene3D" id="2.30.120.10">
    <property type="match status" value="1"/>
</dbReference>
<evidence type="ECO:0000256" key="1">
    <source>
        <dbReference type="ARBA" id="ARBA00006586"/>
    </source>
</evidence>
<dbReference type="PANTHER" id="PTHR34218">
    <property type="entry name" value="PEPTIDASE S45 PENICILLIN AMIDASE"/>
    <property type="match status" value="1"/>
</dbReference>
<dbReference type="SUPFAM" id="SSF56235">
    <property type="entry name" value="N-terminal nucleophile aminohydrolases (Ntn hydrolases)"/>
    <property type="match status" value="1"/>
</dbReference>
<comment type="caution">
    <text evidence="8">The sequence shown here is derived from an EMBL/GenBank/DDBJ whole genome shotgun (WGS) entry which is preliminary data.</text>
</comment>
<dbReference type="InterPro" id="IPR043146">
    <property type="entry name" value="Penicillin_amidase_N_B-knob"/>
</dbReference>
<dbReference type="PANTHER" id="PTHR34218:SF3">
    <property type="entry name" value="ACYL-HOMOSERINE LACTONE ACYLASE PVDQ"/>
    <property type="match status" value="1"/>
</dbReference>
<dbReference type="PIRSF" id="PIRSF001227">
    <property type="entry name" value="Pen_acylase"/>
    <property type="match status" value="1"/>
</dbReference>
<dbReference type="Gene3D" id="1.10.1400.10">
    <property type="match status" value="1"/>
</dbReference>
<feature type="signal peptide" evidence="7">
    <location>
        <begin position="1"/>
        <end position="21"/>
    </location>
</feature>
<dbReference type="InterPro" id="IPR002692">
    <property type="entry name" value="S45"/>
</dbReference>
<sequence>MMMIRIFFSIPALFFFFTVSAQVDPERITIARDEWGVPHIFAPTDAEVAYGFAWATAEDDFRTIQEQLLPVRNLAGLVMGKQGAFMDVAVHLMDSKEIVEERFESDLSPEFREVLAGYAAGINAYAAAHPQEVLHKKLFPVHPKEIIEIYILGMSLMSGIDRDLGAILQERLPVITSEEGRGSNAFAISRQKTRDGKTYLAINSHQPMEGMNSWYEAHLCSEEGWNILGATFPGGVSIFLGANPYLGWAHTVNHGDLADVYQLTMHPENEDQYRFDGEWLSLEPYHTKARIKLLGLIPVGAKQKFYKSKYGVTFKTGQGVFALRFPANRDIRAAEQWYRMNKATDWESFRAALNMQAIISTNIVYADRDDHIFYVSNGRFPVRDPKYNWRGVLPGDTSATLWADNYYPLDSLAQVLDPAAGYVYNCNHSPFLSTAPEENPRPDQVPATMGYRPAEVQTNRGVRFAELIEQYDQLDYEDFKKIKYDVSYTSPLEAYPRLEPIFHLAAEKYPDIRAEIDLLHNWDRAATLESHAASLFIVSLKYLQQHPQLRGESSLRTGPELDEAKLVEAIRHSRDYFQEHFGSRTVPLAQLQRHSRGDVSLPMPGAPDVLGAIYSQTQKNGVIRPFVGESYIQLARFSEQGVELETVNAFGASSKAGSTHYTDQMPLFTQQQLKTMTLDKEKILAEAKRIYHPQ</sequence>
<evidence type="ECO:0000256" key="7">
    <source>
        <dbReference type="SAM" id="SignalP"/>
    </source>
</evidence>
<keyword evidence="6" id="KW-0479">Metal-binding</keyword>
<keyword evidence="3" id="KW-0378">Hydrolase</keyword>
<dbReference type="GO" id="GO:0016811">
    <property type="term" value="F:hydrolase activity, acting on carbon-nitrogen (but not peptide) bonds, in linear amides"/>
    <property type="evidence" value="ECO:0007669"/>
    <property type="project" value="InterPro"/>
</dbReference>
<dbReference type="InterPro" id="IPR029055">
    <property type="entry name" value="Ntn_hydrolases_N"/>
</dbReference>
<evidence type="ECO:0000256" key="6">
    <source>
        <dbReference type="PIRSR" id="PIRSR001227-2"/>
    </source>
</evidence>
<dbReference type="OrthoDB" id="9759796at2"/>
<comment type="similarity">
    <text evidence="1">Belongs to the peptidase S45 family.</text>
</comment>
<accession>A0A2D0N8W7</accession>
<dbReference type="InterPro" id="IPR043147">
    <property type="entry name" value="Penicillin_amidase_A-knob"/>
</dbReference>
<dbReference type="Gene3D" id="1.10.439.10">
    <property type="entry name" value="Penicillin Amidohydrolase, domain 1"/>
    <property type="match status" value="1"/>
</dbReference>
<dbReference type="InterPro" id="IPR014395">
    <property type="entry name" value="Pen/GL7ACA/AHL_acylase"/>
</dbReference>
<keyword evidence="2 7" id="KW-0732">Signal</keyword>
<evidence type="ECO:0000256" key="2">
    <source>
        <dbReference type="ARBA" id="ARBA00022729"/>
    </source>
</evidence>
<evidence type="ECO:0000256" key="5">
    <source>
        <dbReference type="PIRSR" id="PIRSR001227-1"/>
    </source>
</evidence>
<dbReference type="Pfam" id="PF01804">
    <property type="entry name" value="Penicil_amidase"/>
    <property type="match status" value="1"/>
</dbReference>
<feature type="chain" id="PRO_5012858654" evidence="7">
    <location>
        <begin position="22"/>
        <end position="694"/>
    </location>
</feature>
<name>A0A2D0N8W7_FLAN2</name>
<evidence type="ECO:0000256" key="4">
    <source>
        <dbReference type="ARBA" id="ARBA00023145"/>
    </source>
</evidence>
<feature type="binding site" evidence="6">
    <location>
        <position position="259"/>
    </location>
    <ligand>
        <name>Ca(2+)</name>
        <dbReference type="ChEBI" id="CHEBI:29108"/>
    </ligand>
</feature>
<comment type="cofactor">
    <cofactor evidence="6">
        <name>Ca(2+)</name>
        <dbReference type="ChEBI" id="CHEBI:29108"/>
    </cofactor>
    <text evidence="6">Binds 1 Ca(2+) ion per dimer.</text>
</comment>
<keyword evidence="9" id="KW-1185">Reference proteome</keyword>
<dbReference type="GO" id="GO:0046872">
    <property type="term" value="F:metal ion binding"/>
    <property type="evidence" value="ECO:0007669"/>
    <property type="project" value="UniProtKB-KW"/>
</dbReference>
<keyword evidence="6" id="KW-0106">Calcium</keyword>
<protein>
    <submittedName>
        <fullName evidence="8">Peptidase S45</fullName>
    </submittedName>
</protein>
<feature type="binding site" evidence="6">
    <location>
        <position position="256"/>
    </location>
    <ligand>
        <name>Ca(2+)</name>
        <dbReference type="ChEBI" id="CHEBI:29108"/>
    </ligand>
</feature>
<feature type="active site" description="Nucleophile" evidence="5">
    <location>
        <position position="183"/>
    </location>
</feature>
<evidence type="ECO:0000313" key="9">
    <source>
        <dbReference type="Proteomes" id="UP000223913"/>
    </source>
</evidence>